<dbReference type="Pfam" id="PF03372">
    <property type="entry name" value="Exo_endo_phos"/>
    <property type="match status" value="1"/>
</dbReference>
<accession>A0ABS2ZB15</accession>
<keyword evidence="2" id="KW-0255">Endonuclease</keyword>
<dbReference type="InterPro" id="IPR051916">
    <property type="entry name" value="GPI-anchor_lipid_remodeler"/>
</dbReference>
<protein>
    <submittedName>
        <fullName evidence="2">Endonuclease/exonuclease/phosphatase family protein</fullName>
    </submittedName>
</protein>
<keyword evidence="3" id="KW-1185">Reference proteome</keyword>
<gene>
    <name evidence="2" type="ORF">JYA64_07330</name>
</gene>
<keyword evidence="2" id="KW-0378">Hydrolase</keyword>
<keyword evidence="2" id="KW-0540">Nuclease</keyword>
<evidence type="ECO:0000313" key="2">
    <source>
        <dbReference type="EMBL" id="MBN3545100.1"/>
    </source>
</evidence>
<name>A0ABS2ZB15_9BACL</name>
<proteinExistence type="predicted"/>
<dbReference type="PANTHER" id="PTHR14859:SF1">
    <property type="entry name" value="PGAP2-INTERACTING PROTEIN"/>
    <property type="match status" value="1"/>
</dbReference>
<reference evidence="2 3" key="1">
    <citation type="submission" date="2021-01" db="EMBL/GenBank/DDBJ databases">
        <title>Genome Sequencing of Type Strains.</title>
        <authorList>
            <person name="Lemaire J.F."/>
            <person name="Inderbitzin P."/>
            <person name="Collins S.B."/>
            <person name="Wespe N."/>
            <person name="Knight-Connoni V."/>
        </authorList>
    </citation>
    <scope>NUCLEOTIDE SEQUENCE [LARGE SCALE GENOMIC DNA]</scope>
    <source>
        <strain evidence="2 3">DSM 14730</strain>
    </source>
</reference>
<evidence type="ECO:0000313" key="3">
    <source>
        <dbReference type="Proteomes" id="UP001319060"/>
    </source>
</evidence>
<dbReference type="GO" id="GO:0004519">
    <property type="term" value="F:endonuclease activity"/>
    <property type="evidence" value="ECO:0007669"/>
    <property type="project" value="UniProtKB-KW"/>
</dbReference>
<dbReference type="InterPro" id="IPR036691">
    <property type="entry name" value="Endo/exonu/phosph_ase_sf"/>
</dbReference>
<dbReference type="PANTHER" id="PTHR14859">
    <property type="entry name" value="CALCOFLUOR WHITE HYPERSENSITIVE PROTEIN PRECURSOR"/>
    <property type="match status" value="1"/>
</dbReference>
<organism evidence="2 3">
    <name type="scientific">Fictibacillus barbaricus</name>
    <dbReference type="NCBI Taxonomy" id="182136"/>
    <lineage>
        <taxon>Bacteria</taxon>
        <taxon>Bacillati</taxon>
        <taxon>Bacillota</taxon>
        <taxon>Bacilli</taxon>
        <taxon>Bacillales</taxon>
        <taxon>Fictibacillaceae</taxon>
        <taxon>Fictibacillus</taxon>
    </lineage>
</organism>
<dbReference type="Gene3D" id="3.60.10.10">
    <property type="entry name" value="Endonuclease/exonuclease/phosphatase"/>
    <property type="match status" value="1"/>
</dbReference>
<sequence length="278" mass="32402">MDTFKLFSWNVRQGGGKRIERQLNEIKVINPDIIALQEMTIHGISKYRAEQKNLGYHYVIDTFELFQGSTELNGPRKYGLLIACKWPLRILAPFDIPWKEKVLGALIESPFGLIEIYNVHIPPGSSNGWIKIDTFEGIYDSLSTVCNHHRILCGDFNSPQLETNNGTIITWGQRMAKDETWRIPKWGERWDKGERNVLEGLSEFDLNDVFRLLYGFSKQEYSFFLKNRSNVYPRRFDHCFASSSLNPVEFNYLHELRENKLSDHSAVEVLFQPTIHKK</sequence>
<dbReference type="Proteomes" id="UP001319060">
    <property type="component" value="Unassembled WGS sequence"/>
</dbReference>
<dbReference type="InterPro" id="IPR005135">
    <property type="entry name" value="Endo/exonuclease/phosphatase"/>
</dbReference>
<dbReference type="RefSeq" id="WP_188403268.1">
    <property type="nucleotide sequence ID" value="NZ_BMCE01000002.1"/>
</dbReference>
<dbReference type="SUPFAM" id="SSF56219">
    <property type="entry name" value="DNase I-like"/>
    <property type="match status" value="1"/>
</dbReference>
<evidence type="ECO:0000259" key="1">
    <source>
        <dbReference type="Pfam" id="PF03372"/>
    </source>
</evidence>
<feature type="domain" description="Endonuclease/exonuclease/phosphatase" evidence="1">
    <location>
        <begin position="8"/>
        <end position="264"/>
    </location>
</feature>
<comment type="caution">
    <text evidence="2">The sequence shown here is derived from an EMBL/GenBank/DDBJ whole genome shotgun (WGS) entry which is preliminary data.</text>
</comment>
<dbReference type="EMBL" id="JAFHKS010000042">
    <property type="protein sequence ID" value="MBN3545100.1"/>
    <property type="molecule type" value="Genomic_DNA"/>
</dbReference>